<dbReference type="EMBL" id="CACSAS010000001">
    <property type="protein sequence ID" value="CAA0108291.1"/>
    <property type="molecule type" value="Genomic_DNA"/>
</dbReference>
<gene>
    <name evidence="3" type="ORF">STARVERO_03591</name>
</gene>
<organism evidence="3 4">
    <name type="scientific">Starkeya nomas</name>
    <dbReference type="NCBI Taxonomy" id="2666134"/>
    <lineage>
        <taxon>Bacteria</taxon>
        <taxon>Pseudomonadati</taxon>
        <taxon>Pseudomonadota</taxon>
        <taxon>Alphaproteobacteria</taxon>
        <taxon>Hyphomicrobiales</taxon>
        <taxon>Xanthobacteraceae</taxon>
        <taxon>Starkeya</taxon>
    </lineage>
</organism>
<reference evidence="3 4" key="1">
    <citation type="submission" date="2019-12" db="EMBL/GenBank/DDBJ databases">
        <authorList>
            <person name="Reyes-Prieto M."/>
        </authorList>
    </citation>
    <scope>NUCLEOTIDE SEQUENCE [LARGE SCALE GENOMIC DNA]</scope>
    <source>
        <strain evidence="3">HF14-78462</strain>
    </source>
</reference>
<name>A0A5S9PUW6_9HYPH</name>
<dbReference type="Proteomes" id="UP000433050">
    <property type="component" value="Unassembled WGS sequence"/>
</dbReference>
<dbReference type="GO" id="GO:0016787">
    <property type="term" value="F:hydrolase activity"/>
    <property type="evidence" value="ECO:0007669"/>
    <property type="project" value="InterPro"/>
</dbReference>
<dbReference type="InterPro" id="IPR006680">
    <property type="entry name" value="Amidohydro-rel"/>
</dbReference>
<evidence type="ECO:0000313" key="4">
    <source>
        <dbReference type="Proteomes" id="UP000433050"/>
    </source>
</evidence>
<dbReference type="GO" id="GO:0016831">
    <property type="term" value="F:carboxy-lyase activity"/>
    <property type="evidence" value="ECO:0007669"/>
    <property type="project" value="InterPro"/>
</dbReference>
<protein>
    <recommendedName>
        <fullName evidence="2">Amidohydrolase-related domain-containing protein</fullName>
    </recommendedName>
</protein>
<dbReference type="PANTHER" id="PTHR21240:SF19">
    <property type="entry name" value="CATALYTIC_ HYDROLASE"/>
    <property type="match status" value="1"/>
</dbReference>
<dbReference type="SUPFAM" id="SSF51556">
    <property type="entry name" value="Metallo-dependent hydrolases"/>
    <property type="match status" value="1"/>
</dbReference>
<dbReference type="Gene3D" id="3.20.20.140">
    <property type="entry name" value="Metal-dependent hydrolases"/>
    <property type="match status" value="1"/>
</dbReference>
<sequence>MSSRPSPGDSRSGMPIDILGHLYTPEAMKAHFRDNDEEQGVFDSLGRSANLQGFTPEQFMSYADRVGVGRVHIASFASWSYRQQHPYLTVTADEVHEVIRRTPGYAYGLFGINPHTALKGVRELERAVRELGFVGAHVHPHGFDLGPEHAFYFPFYAKCVELDVPLVVSMGHTLDFMPIENGRPVRLDRVALYFPDLKIVCTHTGWPWVEEAIALASKHPNVFLGTTAYAPRYWKPEMVHFINSWGQDKVVWGTDFPLLTHEEVLPQLDALGLREAPRRKLLWENAEKLFRYDRVRA</sequence>
<accession>A0A5S9PUW6</accession>
<feature type="domain" description="Amidohydrolase-related" evidence="2">
    <location>
        <begin position="21"/>
        <end position="291"/>
    </location>
</feature>
<dbReference type="InterPro" id="IPR032466">
    <property type="entry name" value="Metal_Hydrolase"/>
</dbReference>
<dbReference type="InterPro" id="IPR032465">
    <property type="entry name" value="ACMSD"/>
</dbReference>
<evidence type="ECO:0000256" key="1">
    <source>
        <dbReference type="ARBA" id="ARBA00023239"/>
    </source>
</evidence>
<dbReference type="Pfam" id="PF04909">
    <property type="entry name" value="Amidohydro_2"/>
    <property type="match status" value="1"/>
</dbReference>
<dbReference type="AlphaFoldDB" id="A0A5S9PUW6"/>
<dbReference type="RefSeq" id="WP_144341117.1">
    <property type="nucleotide sequence ID" value="NZ_CACSAS010000001.1"/>
</dbReference>
<dbReference type="PANTHER" id="PTHR21240">
    <property type="entry name" value="2-AMINO-3-CARBOXYLMUCONATE-6-SEMIALDEHYDE DECARBOXYLASE"/>
    <property type="match status" value="1"/>
</dbReference>
<proteinExistence type="predicted"/>
<keyword evidence="4" id="KW-1185">Reference proteome</keyword>
<evidence type="ECO:0000313" key="3">
    <source>
        <dbReference type="EMBL" id="CAA0108291.1"/>
    </source>
</evidence>
<keyword evidence="1" id="KW-0456">Lyase</keyword>
<evidence type="ECO:0000259" key="2">
    <source>
        <dbReference type="Pfam" id="PF04909"/>
    </source>
</evidence>